<evidence type="ECO:0000313" key="2">
    <source>
        <dbReference type="EMBL" id="KAD6119571.1"/>
    </source>
</evidence>
<evidence type="ECO:0000256" key="1">
    <source>
        <dbReference type="SAM" id="Phobius"/>
    </source>
</evidence>
<organism evidence="2 3">
    <name type="scientific">Mikania micrantha</name>
    <name type="common">bitter vine</name>
    <dbReference type="NCBI Taxonomy" id="192012"/>
    <lineage>
        <taxon>Eukaryota</taxon>
        <taxon>Viridiplantae</taxon>
        <taxon>Streptophyta</taxon>
        <taxon>Embryophyta</taxon>
        <taxon>Tracheophyta</taxon>
        <taxon>Spermatophyta</taxon>
        <taxon>Magnoliopsida</taxon>
        <taxon>eudicotyledons</taxon>
        <taxon>Gunneridae</taxon>
        <taxon>Pentapetalae</taxon>
        <taxon>asterids</taxon>
        <taxon>campanulids</taxon>
        <taxon>Asterales</taxon>
        <taxon>Asteraceae</taxon>
        <taxon>Asteroideae</taxon>
        <taxon>Heliantheae alliance</taxon>
        <taxon>Eupatorieae</taxon>
        <taxon>Mikania</taxon>
    </lineage>
</organism>
<reference evidence="2 3" key="1">
    <citation type="submission" date="2019-05" db="EMBL/GenBank/DDBJ databases">
        <title>Mikania micrantha, genome provides insights into the molecular mechanism of rapid growth.</title>
        <authorList>
            <person name="Liu B."/>
        </authorList>
    </citation>
    <scope>NUCLEOTIDE SEQUENCE [LARGE SCALE GENOMIC DNA]</scope>
    <source>
        <strain evidence="2">NLD-2019</strain>
        <tissue evidence="2">Leaf</tissue>
    </source>
</reference>
<keyword evidence="1" id="KW-0472">Membrane</keyword>
<keyword evidence="1" id="KW-1133">Transmembrane helix</keyword>
<dbReference type="AlphaFoldDB" id="A0A5N6PBP5"/>
<evidence type="ECO:0000313" key="3">
    <source>
        <dbReference type="Proteomes" id="UP000326396"/>
    </source>
</evidence>
<dbReference type="OrthoDB" id="1927611at2759"/>
<keyword evidence="3" id="KW-1185">Reference proteome</keyword>
<dbReference type="Proteomes" id="UP000326396">
    <property type="component" value="Linkage Group LG13"/>
</dbReference>
<dbReference type="PANTHER" id="PTHR33735">
    <property type="entry name" value="EXPRESSED PROTEIN"/>
    <property type="match status" value="1"/>
</dbReference>
<name>A0A5N6PBP5_9ASTR</name>
<comment type="caution">
    <text evidence="2">The sequence shown here is derived from an EMBL/GenBank/DDBJ whole genome shotgun (WGS) entry which is preliminary data.</text>
</comment>
<keyword evidence="1" id="KW-0812">Transmembrane</keyword>
<dbReference type="PANTHER" id="PTHR33735:SF24">
    <property type="match status" value="1"/>
</dbReference>
<accession>A0A5N6PBP5</accession>
<protein>
    <submittedName>
        <fullName evidence="2">Uncharacterized protein</fullName>
    </submittedName>
</protein>
<feature type="transmembrane region" description="Helical" evidence="1">
    <location>
        <begin position="77"/>
        <end position="100"/>
    </location>
</feature>
<proteinExistence type="predicted"/>
<sequence>MLSSKPNHDEPRFVKPVWKTPFLNNKEYAWSLLGESCRNLSMSKTLQTTTFVRRSNVSPPPDAPLPSGSPSGSLRNWIVGIVLTFILPFFTHKWGSLLLLKNKVDQKIEKTEHVVKAIGSVAERLDNVIDSITDELPKESQLKKALENVDKIAEGVAKSAHVADDLINKVEDAEDKLESLIIHENSKGDELPLKIREDQGITSEEEKNVDSVVEEVEEVIDVVKVVAEAVDMVAEKIADDLQDGSKLKTTVELVEQVAETVAGNAQKAVAFIDEVQEAEKKLSQVVEPVKQLTQVAAEEPS</sequence>
<dbReference type="EMBL" id="SZYD01000005">
    <property type="protein sequence ID" value="KAD6119571.1"/>
    <property type="molecule type" value="Genomic_DNA"/>
</dbReference>
<gene>
    <name evidence="2" type="ORF">E3N88_10842</name>
</gene>